<evidence type="ECO:0000256" key="1">
    <source>
        <dbReference type="SAM" id="MobiDB-lite"/>
    </source>
</evidence>
<gene>
    <name evidence="2" type="ORF">FSA05_00285</name>
</gene>
<organism evidence="2 3">
    <name type="scientific">Parabacteroides distasonis</name>
    <dbReference type="NCBI Taxonomy" id="823"/>
    <lineage>
        <taxon>Bacteria</taxon>
        <taxon>Pseudomonadati</taxon>
        <taxon>Bacteroidota</taxon>
        <taxon>Bacteroidia</taxon>
        <taxon>Bacteroidales</taxon>
        <taxon>Tannerellaceae</taxon>
        <taxon>Parabacteroides</taxon>
    </lineage>
</organism>
<proteinExistence type="predicted"/>
<feature type="region of interest" description="Disordered" evidence="1">
    <location>
        <begin position="169"/>
        <end position="188"/>
    </location>
</feature>
<dbReference type="EMBL" id="VOHW01000001">
    <property type="protein sequence ID" value="TWV64095.1"/>
    <property type="molecule type" value="Genomic_DNA"/>
</dbReference>
<reference evidence="2 3" key="1">
    <citation type="submission" date="2019-07" db="EMBL/GenBank/DDBJ databases">
        <title>Genome sequencing of Parabacteroides distasonis iSURF_7.</title>
        <authorList>
            <person name="Degefu H.N."/>
            <person name="Ruoff K.L."/>
            <person name="Price C.E."/>
            <person name="Valls R.A."/>
            <person name="O'Toole G.A."/>
        </authorList>
    </citation>
    <scope>NUCLEOTIDE SEQUENCE [LARGE SCALE GENOMIC DNA]</scope>
    <source>
        <strain evidence="2 3">CFPLTA003_1B</strain>
    </source>
</reference>
<comment type="caution">
    <text evidence="2">The sequence shown here is derived from an EMBL/GenBank/DDBJ whole genome shotgun (WGS) entry which is preliminary data.</text>
</comment>
<dbReference type="RefSeq" id="WP_146374694.1">
    <property type="nucleotide sequence ID" value="NZ_VOHW01000001.1"/>
</dbReference>
<evidence type="ECO:0000313" key="2">
    <source>
        <dbReference type="EMBL" id="TWV64095.1"/>
    </source>
</evidence>
<evidence type="ECO:0000313" key="3">
    <source>
        <dbReference type="Proteomes" id="UP000315827"/>
    </source>
</evidence>
<accession>A0A5C6KNB9</accession>
<dbReference type="AlphaFoldDB" id="A0A5C6KNB9"/>
<dbReference type="Proteomes" id="UP000315827">
    <property type="component" value="Unassembled WGS sequence"/>
</dbReference>
<protein>
    <submittedName>
        <fullName evidence="2">RNA polymerase subunit sigma</fullName>
    </submittedName>
</protein>
<name>A0A5C6KNB9_PARDI</name>
<sequence>MIETKNNEIRYFTSDPQKMLNKYLAQRVLKTWTEDFIDEDTSEVVSIERNELLFQRGTLIDQDVLAQIRFCYESGDITKDIEVSNQKRLAVELVNDYLQPYIAQATIDSKKCKFLFYATSVDSALLLLKDYIELNFTAGFIINMVKEFDSCVILTDTLKEKKIDTLPLGFHDNDPDDKPDVDEEEEPKNCDRKFYQIETKILFDEDERSATFVVHTYNVDRAMMLITSYLKKKQDEHEQEAKEKGNPFEKKEIHTMIEVAKPISVGRFIPREFSMAYSGK</sequence>